<dbReference type="OrthoDB" id="7870790at2"/>
<dbReference type="EMBL" id="QCYG01000001">
    <property type="protein sequence ID" value="PVA07960.1"/>
    <property type="molecule type" value="Genomic_DNA"/>
</dbReference>
<dbReference type="AlphaFoldDB" id="A0A2T7G0M8"/>
<evidence type="ECO:0000313" key="2">
    <source>
        <dbReference type="EMBL" id="PVA07960.1"/>
    </source>
</evidence>
<protein>
    <submittedName>
        <fullName evidence="2">Uncharacterized protein</fullName>
    </submittedName>
</protein>
<keyword evidence="3" id="KW-1185">Reference proteome</keyword>
<name>A0A2T7G0M8_9RHOB</name>
<gene>
    <name evidence="2" type="ORF">DC363_00200</name>
</gene>
<accession>A0A2T7G0M8</accession>
<reference evidence="2 3" key="1">
    <citation type="submission" date="2018-04" db="EMBL/GenBank/DDBJ databases">
        <title>Pelagivirga bohaiensis gen. nov., sp. nov., a bacterium isolated from the Bohai Sea.</title>
        <authorList>
            <person name="Ji X."/>
        </authorList>
    </citation>
    <scope>NUCLEOTIDE SEQUENCE [LARGE SCALE GENOMIC DNA]</scope>
    <source>
        <strain evidence="2 3">BH-SD16</strain>
    </source>
</reference>
<keyword evidence="1" id="KW-0732">Signal</keyword>
<feature type="signal peptide" evidence="1">
    <location>
        <begin position="1"/>
        <end position="18"/>
    </location>
</feature>
<dbReference type="RefSeq" id="WP_108639117.1">
    <property type="nucleotide sequence ID" value="NZ_QCYG01000001.1"/>
</dbReference>
<sequence length="86" mass="8512">MIGRLTLAALCLATPALAQSADEVTAMTMAIEAAGCSVTADNGDAVLAASGLDEEQTMAVIAALYEDGLVALEADGSMSLSSEACS</sequence>
<evidence type="ECO:0000256" key="1">
    <source>
        <dbReference type="SAM" id="SignalP"/>
    </source>
</evidence>
<comment type="caution">
    <text evidence="2">The sequence shown here is derived from an EMBL/GenBank/DDBJ whole genome shotgun (WGS) entry which is preliminary data.</text>
</comment>
<organism evidence="2 3">
    <name type="scientific">Thalassorhabdomicrobium marinisediminis</name>
    <dbReference type="NCBI Taxonomy" id="2170577"/>
    <lineage>
        <taxon>Bacteria</taxon>
        <taxon>Pseudomonadati</taxon>
        <taxon>Pseudomonadota</taxon>
        <taxon>Alphaproteobacteria</taxon>
        <taxon>Rhodobacterales</taxon>
        <taxon>Paracoccaceae</taxon>
        <taxon>Thalassorhabdomicrobium</taxon>
    </lineage>
</organism>
<dbReference type="Proteomes" id="UP000244817">
    <property type="component" value="Unassembled WGS sequence"/>
</dbReference>
<feature type="chain" id="PRO_5015718478" evidence="1">
    <location>
        <begin position="19"/>
        <end position="86"/>
    </location>
</feature>
<evidence type="ECO:0000313" key="3">
    <source>
        <dbReference type="Proteomes" id="UP000244817"/>
    </source>
</evidence>
<proteinExistence type="predicted"/>